<evidence type="ECO:0000256" key="9">
    <source>
        <dbReference type="ARBA" id="ARBA00034617"/>
    </source>
</evidence>
<protein>
    <recommendedName>
        <fullName evidence="10">DNA 3'-5' helicase</fullName>
        <ecNumber evidence="10">5.6.2.4</ecNumber>
    </recommendedName>
</protein>
<dbReference type="GO" id="GO:0043138">
    <property type="term" value="F:3'-5' DNA helicase activity"/>
    <property type="evidence" value="ECO:0007669"/>
    <property type="project" value="UniProtKB-EC"/>
</dbReference>
<evidence type="ECO:0000313" key="16">
    <source>
        <dbReference type="EMBL" id="KAF2904730.1"/>
    </source>
</evidence>
<dbReference type="GO" id="GO:0005524">
    <property type="term" value="F:ATP binding"/>
    <property type="evidence" value="ECO:0007669"/>
    <property type="project" value="UniProtKB-KW"/>
</dbReference>
<dbReference type="InterPro" id="IPR004589">
    <property type="entry name" value="DNA_helicase_ATP-dep_RecQ"/>
</dbReference>
<dbReference type="InterPro" id="IPR010997">
    <property type="entry name" value="HRDC-like_sf"/>
</dbReference>
<organism evidence="16 17">
    <name type="scientific">Ignelater luminosus</name>
    <name type="common">Cucubano</name>
    <name type="synonym">Pyrophorus luminosus</name>
    <dbReference type="NCBI Taxonomy" id="2038154"/>
    <lineage>
        <taxon>Eukaryota</taxon>
        <taxon>Metazoa</taxon>
        <taxon>Ecdysozoa</taxon>
        <taxon>Arthropoda</taxon>
        <taxon>Hexapoda</taxon>
        <taxon>Insecta</taxon>
        <taxon>Pterygota</taxon>
        <taxon>Neoptera</taxon>
        <taxon>Endopterygota</taxon>
        <taxon>Coleoptera</taxon>
        <taxon>Polyphaga</taxon>
        <taxon>Elateriformia</taxon>
        <taxon>Elateroidea</taxon>
        <taxon>Elateridae</taxon>
        <taxon>Agrypninae</taxon>
        <taxon>Pyrophorini</taxon>
        <taxon>Ignelater</taxon>
    </lineage>
</organism>
<dbReference type="Pfam" id="PF00570">
    <property type="entry name" value="HRDC"/>
    <property type="match status" value="1"/>
</dbReference>
<dbReference type="SMART" id="SM00341">
    <property type="entry name" value="HRDC"/>
    <property type="match status" value="1"/>
</dbReference>
<dbReference type="GO" id="GO:0005737">
    <property type="term" value="C:cytoplasm"/>
    <property type="evidence" value="ECO:0007669"/>
    <property type="project" value="TreeGrafter"/>
</dbReference>
<feature type="domain" description="Helicase C-terminal" evidence="15">
    <location>
        <begin position="271"/>
        <end position="422"/>
    </location>
</feature>
<dbReference type="GO" id="GO:0005654">
    <property type="term" value="C:nucleoplasm"/>
    <property type="evidence" value="ECO:0007669"/>
    <property type="project" value="TreeGrafter"/>
</dbReference>
<dbReference type="NCBIfam" id="TIGR00614">
    <property type="entry name" value="recQ_fam"/>
    <property type="match status" value="1"/>
</dbReference>
<dbReference type="Pfam" id="PF00270">
    <property type="entry name" value="DEAD"/>
    <property type="match status" value="1"/>
</dbReference>
<dbReference type="Pfam" id="PF14493">
    <property type="entry name" value="HTH_40"/>
    <property type="match status" value="1"/>
</dbReference>
<feature type="compositionally biased region" description="Low complexity" evidence="12">
    <location>
        <begin position="638"/>
        <end position="649"/>
    </location>
</feature>
<feature type="region of interest" description="Disordered" evidence="12">
    <location>
        <begin position="962"/>
        <end position="1020"/>
    </location>
</feature>
<dbReference type="GO" id="GO:0003677">
    <property type="term" value="F:DNA binding"/>
    <property type="evidence" value="ECO:0007669"/>
    <property type="project" value="UniProtKB-KW"/>
</dbReference>
<dbReference type="Gene3D" id="3.40.50.300">
    <property type="entry name" value="P-loop containing nucleotide triphosphate hydrolases"/>
    <property type="match status" value="2"/>
</dbReference>
<dbReference type="GO" id="GO:0009378">
    <property type="term" value="F:four-way junction helicase activity"/>
    <property type="evidence" value="ECO:0007669"/>
    <property type="project" value="TreeGrafter"/>
</dbReference>
<feature type="region of interest" description="Disordered" evidence="12">
    <location>
        <begin position="619"/>
        <end position="675"/>
    </location>
</feature>
<dbReference type="EMBL" id="VTPC01000692">
    <property type="protein sequence ID" value="KAF2904730.1"/>
    <property type="molecule type" value="Genomic_DNA"/>
</dbReference>
<dbReference type="SMART" id="SM00487">
    <property type="entry name" value="DEXDc"/>
    <property type="match status" value="1"/>
</dbReference>
<evidence type="ECO:0000313" key="17">
    <source>
        <dbReference type="Proteomes" id="UP000801492"/>
    </source>
</evidence>
<evidence type="ECO:0000256" key="11">
    <source>
        <dbReference type="ARBA" id="ARBA00049360"/>
    </source>
</evidence>
<evidence type="ECO:0000256" key="8">
    <source>
        <dbReference type="ARBA" id="ARBA00023235"/>
    </source>
</evidence>
<evidence type="ECO:0000256" key="6">
    <source>
        <dbReference type="ARBA" id="ARBA00022840"/>
    </source>
</evidence>
<sequence length="1130" mass="128359">MDESNLDSEILNEFQENDEWEACFNAVEEWDREQDLIAKSNALDDEQTPRKEYLEVLQRCFGHKTFRPMQWKIISSIINDKRDNCAIMATGYGKSLCFQYPSVYIGGVTIVVSPLISLMEDQVLSLTMSNIGACLLGSAQNNKRQVLDDIFDNKYSLIYLTPEFCCGDYGQDLLKQMHQNLSIILIAIDEAHCVSSWGHDFRYQYRELGKLRRILPNVPILAVTATATPKVRSDIISCLNLRNPQILCSGFDRPNLEFSVYLKGNTGLFPDLRKVMTDKSKSWGFPGSTIIYCITRKQTEEVADILQAKGVKCLAYHAGLPIKQRKDAHELFVRDKIKVIVATIAFGMGIDKPDVRNIIHYGASKDIESYYQEVGRAGRDGQPSICVTFYRPADFDLHQNIREMSGTSDVNRARRDGMEKIMLQYLETRDCRRQFILNHFEGSVTPKKPKPKCCDNCTRKLSQTVSDSNKYEGLDEHGLYDFTKDTLTFLNAVEAMGGKFGIGMYILLIRGSKSTKLYSSYQKHPLYGSGKYQNEEWWKCIGRLLERENYLKKTVPNNRFKSKKTFSFGTYSVSDKGKQFIQDMKQEPTATKKILFQPTPEMFQLLKHKHTELPEEQLFTTNPLPSTSTSIPHRVSKNPKPSLKLLKVKGSSDSKSETRSMSDNSSETSETDVERDERMKVYRLLMSKRTDLASAADCMPYMVASNEALMKMAQVKPLTIKELRECQLDGFTEAKISRFGEEFVKTIRTICQLDPIVMEKDNKKTIQDILAENPLPGSRIGATAEASYSMYKSGLTVQEIGDKRGLVASTVFSHLVDAIKVGYPIKMIDLNITDETRDIVVNAIRNPPINSDMSKLTRIKEVCPPEVSFDTIKVVIAFLQVRDYLARLNIPYEDFESPLENVVPQQSTTYKQAPSDSINHSSSSQAIRKLSMNSNLSFTRKNEKRDAESDSSDSFVFSYKSSNVNQPKKKQKRCTSPVGNLDFLDSPPRTSTQESKKSRQDDLAFLDSPPRSSQLTCKKSVPMEENLEKSLLEDDFFDDIEFDDVENHIRQATDSASIMLNRQSENIQSSRNSISVYESPTTNKLVNTSAVSSEEKNKFKKFQFKSKVPLSVEQSTRQLCSRLSSQHSNT</sequence>
<comment type="catalytic activity">
    <reaction evidence="9">
        <text>Couples ATP hydrolysis with the unwinding of duplex DNA by translocating in the 3'-5' direction.</text>
        <dbReference type="EC" id="5.6.2.4"/>
    </reaction>
</comment>
<evidence type="ECO:0000256" key="7">
    <source>
        <dbReference type="ARBA" id="ARBA00023125"/>
    </source>
</evidence>
<evidence type="ECO:0000256" key="4">
    <source>
        <dbReference type="ARBA" id="ARBA00022801"/>
    </source>
</evidence>
<dbReference type="Proteomes" id="UP000801492">
    <property type="component" value="Unassembled WGS sequence"/>
</dbReference>
<evidence type="ECO:0000256" key="2">
    <source>
        <dbReference type="ARBA" id="ARBA00005446"/>
    </source>
</evidence>
<dbReference type="PROSITE" id="PS51192">
    <property type="entry name" value="HELICASE_ATP_BIND_1"/>
    <property type="match status" value="1"/>
</dbReference>
<dbReference type="PROSITE" id="PS50967">
    <property type="entry name" value="HRDC"/>
    <property type="match status" value="1"/>
</dbReference>
<comment type="cofactor">
    <cofactor evidence="1">
        <name>Zn(2+)</name>
        <dbReference type="ChEBI" id="CHEBI:29105"/>
    </cofactor>
</comment>
<dbReference type="AlphaFoldDB" id="A0A8K0DEE0"/>
<feature type="region of interest" description="Disordered" evidence="12">
    <location>
        <begin position="907"/>
        <end position="926"/>
    </location>
</feature>
<comment type="catalytic activity">
    <reaction evidence="11">
        <text>ATP + H2O = ADP + phosphate + H(+)</text>
        <dbReference type="Rhea" id="RHEA:13065"/>
        <dbReference type="ChEBI" id="CHEBI:15377"/>
        <dbReference type="ChEBI" id="CHEBI:15378"/>
        <dbReference type="ChEBI" id="CHEBI:30616"/>
        <dbReference type="ChEBI" id="CHEBI:43474"/>
        <dbReference type="ChEBI" id="CHEBI:456216"/>
    </reaction>
</comment>
<dbReference type="Pfam" id="PF16124">
    <property type="entry name" value="RecQ_Zn_bind"/>
    <property type="match status" value="1"/>
</dbReference>
<dbReference type="Gene3D" id="1.10.150.80">
    <property type="entry name" value="HRDC domain"/>
    <property type="match status" value="1"/>
</dbReference>
<dbReference type="InterPro" id="IPR036388">
    <property type="entry name" value="WH-like_DNA-bd_sf"/>
</dbReference>
<evidence type="ECO:0000256" key="10">
    <source>
        <dbReference type="ARBA" id="ARBA00034808"/>
    </source>
</evidence>
<dbReference type="GO" id="GO:0006260">
    <property type="term" value="P:DNA replication"/>
    <property type="evidence" value="ECO:0007669"/>
    <property type="project" value="InterPro"/>
</dbReference>
<dbReference type="SUPFAM" id="SSF52540">
    <property type="entry name" value="P-loop containing nucleoside triphosphate hydrolases"/>
    <property type="match status" value="1"/>
</dbReference>
<dbReference type="InterPro" id="IPR002121">
    <property type="entry name" value="HRDC_dom"/>
</dbReference>
<dbReference type="InterPro" id="IPR036390">
    <property type="entry name" value="WH_DNA-bd_sf"/>
</dbReference>
<dbReference type="OrthoDB" id="10261556at2759"/>
<evidence type="ECO:0000256" key="3">
    <source>
        <dbReference type="ARBA" id="ARBA00022741"/>
    </source>
</evidence>
<dbReference type="InterPro" id="IPR029491">
    <property type="entry name" value="Helicase_HTH"/>
</dbReference>
<gene>
    <name evidence="16" type="ORF">ILUMI_01445</name>
</gene>
<keyword evidence="3" id="KW-0547">Nucleotide-binding</keyword>
<evidence type="ECO:0000259" key="13">
    <source>
        <dbReference type="PROSITE" id="PS50967"/>
    </source>
</evidence>
<dbReference type="SMART" id="SM00956">
    <property type="entry name" value="RQC"/>
    <property type="match status" value="1"/>
</dbReference>
<dbReference type="PANTHER" id="PTHR13710:SF120">
    <property type="entry name" value="BIFUNCTIONAL 3'-5' EXONUCLEASE_ATP-DEPENDENT HELICASE WRN"/>
    <property type="match status" value="1"/>
</dbReference>
<dbReference type="InterPro" id="IPR044876">
    <property type="entry name" value="HRDC_dom_sf"/>
</dbReference>
<dbReference type="InterPro" id="IPR027417">
    <property type="entry name" value="P-loop_NTPase"/>
</dbReference>
<dbReference type="InterPro" id="IPR001650">
    <property type="entry name" value="Helicase_C-like"/>
</dbReference>
<comment type="caution">
    <text evidence="16">The sequence shown here is derived from an EMBL/GenBank/DDBJ whole genome shotgun (WGS) entry which is preliminary data.</text>
</comment>
<feature type="domain" description="Helicase ATP-binding" evidence="14">
    <location>
        <begin position="75"/>
        <end position="245"/>
    </location>
</feature>
<dbReference type="GO" id="GO:0005694">
    <property type="term" value="C:chromosome"/>
    <property type="evidence" value="ECO:0007669"/>
    <property type="project" value="TreeGrafter"/>
</dbReference>
<evidence type="ECO:0000256" key="5">
    <source>
        <dbReference type="ARBA" id="ARBA00022806"/>
    </source>
</evidence>
<evidence type="ECO:0000256" key="12">
    <source>
        <dbReference type="SAM" id="MobiDB-lite"/>
    </source>
</evidence>
<dbReference type="SUPFAM" id="SSF47819">
    <property type="entry name" value="HRDC-like"/>
    <property type="match status" value="1"/>
</dbReference>
<dbReference type="PANTHER" id="PTHR13710">
    <property type="entry name" value="DNA HELICASE RECQ FAMILY MEMBER"/>
    <property type="match status" value="1"/>
</dbReference>
<keyword evidence="8" id="KW-0413">Isomerase</keyword>
<feature type="compositionally biased region" description="Basic and acidic residues" evidence="12">
    <location>
        <begin position="650"/>
        <end position="660"/>
    </location>
</feature>
<dbReference type="SMART" id="SM00490">
    <property type="entry name" value="HELICc"/>
    <property type="match status" value="1"/>
</dbReference>
<keyword evidence="6" id="KW-0067">ATP-binding</keyword>
<evidence type="ECO:0000256" key="1">
    <source>
        <dbReference type="ARBA" id="ARBA00001947"/>
    </source>
</evidence>
<dbReference type="PROSITE" id="PS51194">
    <property type="entry name" value="HELICASE_CTER"/>
    <property type="match status" value="1"/>
</dbReference>
<dbReference type="GO" id="GO:0000724">
    <property type="term" value="P:double-strand break repair via homologous recombination"/>
    <property type="evidence" value="ECO:0007669"/>
    <property type="project" value="TreeGrafter"/>
</dbReference>
<dbReference type="EC" id="5.6.2.4" evidence="10"/>
<dbReference type="CDD" id="cd18794">
    <property type="entry name" value="SF2_C_RecQ"/>
    <property type="match status" value="1"/>
</dbReference>
<dbReference type="InterPro" id="IPR018982">
    <property type="entry name" value="RQC_domain"/>
</dbReference>
<dbReference type="Pfam" id="PF00271">
    <property type="entry name" value="Helicase_C"/>
    <property type="match status" value="1"/>
</dbReference>
<dbReference type="GO" id="GO:0000723">
    <property type="term" value="P:telomere maintenance"/>
    <property type="evidence" value="ECO:0007669"/>
    <property type="project" value="TreeGrafter"/>
</dbReference>
<feature type="domain" description="HRDC" evidence="13">
    <location>
        <begin position="675"/>
        <end position="757"/>
    </location>
</feature>
<keyword evidence="17" id="KW-1185">Reference proteome</keyword>
<feature type="compositionally biased region" description="Polar residues" evidence="12">
    <location>
        <begin position="619"/>
        <end position="631"/>
    </location>
</feature>
<dbReference type="InterPro" id="IPR014001">
    <property type="entry name" value="Helicase_ATP-bd"/>
</dbReference>
<keyword evidence="4" id="KW-0378">Hydrolase</keyword>
<accession>A0A8K0DEE0</accession>
<comment type="similarity">
    <text evidence="2">Belongs to the helicase family. RecQ subfamily.</text>
</comment>
<proteinExistence type="inferred from homology"/>
<name>A0A8K0DEE0_IGNLU</name>
<keyword evidence="5" id="KW-0347">Helicase</keyword>
<keyword evidence="7" id="KW-0238">DNA-binding</keyword>
<dbReference type="SUPFAM" id="SSF46785">
    <property type="entry name" value="Winged helix' DNA-binding domain"/>
    <property type="match status" value="1"/>
</dbReference>
<dbReference type="Pfam" id="PF09382">
    <property type="entry name" value="RQC"/>
    <property type="match status" value="1"/>
</dbReference>
<dbReference type="GO" id="GO:0016787">
    <property type="term" value="F:hydrolase activity"/>
    <property type="evidence" value="ECO:0007669"/>
    <property type="project" value="UniProtKB-KW"/>
</dbReference>
<dbReference type="InterPro" id="IPR011545">
    <property type="entry name" value="DEAD/DEAH_box_helicase_dom"/>
</dbReference>
<evidence type="ECO:0000259" key="14">
    <source>
        <dbReference type="PROSITE" id="PS51192"/>
    </source>
</evidence>
<dbReference type="FunFam" id="3.40.50.300:FF:000941">
    <property type="entry name" value="Werner syndrome RecQ like helicase"/>
    <property type="match status" value="1"/>
</dbReference>
<dbReference type="InterPro" id="IPR032284">
    <property type="entry name" value="RecQ_Zn-bd"/>
</dbReference>
<evidence type="ECO:0000259" key="15">
    <source>
        <dbReference type="PROSITE" id="PS51194"/>
    </source>
</evidence>
<dbReference type="Gene3D" id="1.10.10.10">
    <property type="entry name" value="Winged helix-like DNA-binding domain superfamily/Winged helix DNA-binding domain"/>
    <property type="match status" value="1"/>
</dbReference>
<reference evidence="16" key="1">
    <citation type="submission" date="2019-08" db="EMBL/GenBank/DDBJ databases">
        <title>The genome of the North American firefly Photinus pyralis.</title>
        <authorList>
            <consortium name="Photinus pyralis genome working group"/>
            <person name="Fallon T.R."/>
            <person name="Sander Lower S.E."/>
            <person name="Weng J.-K."/>
        </authorList>
    </citation>
    <scope>NUCLEOTIDE SEQUENCE</scope>
    <source>
        <strain evidence="16">TRF0915ILg1</strain>
        <tissue evidence="16">Whole body</tissue>
    </source>
</reference>